<evidence type="ECO:0000313" key="3">
    <source>
        <dbReference type="Proteomes" id="UP001314205"/>
    </source>
</evidence>
<dbReference type="PANTHER" id="PTHR33480">
    <property type="entry name" value="SET DOMAIN-CONTAINING PROTEIN-RELATED"/>
    <property type="match status" value="1"/>
</dbReference>
<proteinExistence type="predicted"/>
<feature type="region of interest" description="Disordered" evidence="1">
    <location>
        <begin position="268"/>
        <end position="375"/>
    </location>
</feature>
<comment type="caution">
    <text evidence="2">The sequence shown here is derived from an EMBL/GenBank/DDBJ whole genome shotgun (WGS) entry which is preliminary data.</text>
</comment>
<organism evidence="2 3">
    <name type="scientific">Parnassius mnemosyne</name>
    <name type="common">clouded apollo</name>
    <dbReference type="NCBI Taxonomy" id="213953"/>
    <lineage>
        <taxon>Eukaryota</taxon>
        <taxon>Metazoa</taxon>
        <taxon>Ecdysozoa</taxon>
        <taxon>Arthropoda</taxon>
        <taxon>Hexapoda</taxon>
        <taxon>Insecta</taxon>
        <taxon>Pterygota</taxon>
        <taxon>Neoptera</taxon>
        <taxon>Endopterygota</taxon>
        <taxon>Lepidoptera</taxon>
        <taxon>Glossata</taxon>
        <taxon>Ditrysia</taxon>
        <taxon>Papilionoidea</taxon>
        <taxon>Papilionidae</taxon>
        <taxon>Parnassiinae</taxon>
        <taxon>Parnassini</taxon>
        <taxon>Parnassius</taxon>
        <taxon>Driopa</taxon>
    </lineage>
</organism>
<accession>A0AAV1KRF1</accession>
<feature type="compositionally biased region" description="Basic and acidic residues" evidence="1">
    <location>
        <begin position="281"/>
        <end position="292"/>
    </location>
</feature>
<reference evidence="2 3" key="1">
    <citation type="submission" date="2023-11" db="EMBL/GenBank/DDBJ databases">
        <authorList>
            <person name="Hedman E."/>
            <person name="Englund M."/>
            <person name="Stromberg M."/>
            <person name="Nyberg Akerstrom W."/>
            <person name="Nylinder S."/>
            <person name="Jareborg N."/>
            <person name="Kallberg Y."/>
            <person name="Kronander E."/>
        </authorList>
    </citation>
    <scope>NUCLEOTIDE SEQUENCE [LARGE SCALE GENOMIC DNA]</scope>
</reference>
<protein>
    <submittedName>
        <fullName evidence="2">Uncharacterized protein</fullName>
    </submittedName>
</protein>
<sequence>MTPQQRKSIGELDVFQIPGKRTRSVPILLTKMMRENIYLIIACREDLNIPSSNRYLFARANTEEPFDGGKCLEKIKKYCNLKRPEMLTSTGMRHHIATMSQVHSKQNDQYTEHLAGFLGHDLTVHAKNYRLPMQVLQKAVVGTQLIEYENTIRSQNKIKTVTSQSEIIIRNQENENPIAEFENTHTSQTNQNNIEIITSQHQNKDSPDSCFNKKELTLDTTKNLNRGNKDLIFISNAIVENIEKDNKDTEFSKKSTKFVKRIQVQVSTQSSSFSDSDENIEANRDDNLEKPKIFQKTRPTKVSTITESEKKGKIKKGKNNTDGSDNKIKGKLMKKKSNVDESDDEIKANSEKKRIKKHPVKVSSSSETESEDERIHRRKVTHRKWTDEEIKAVKKHLHSYIQKKINPGKAKCMAVLKKELVLQNRTWMQLNTYVNNIYKKK</sequence>
<dbReference type="AlphaFoldDB" id="A0AAV1KRF1"/>
<evidence type="ECO:0000256" key="1">
    <source>
        <dbReference type="SAM" id="MobiDB-lite"/>
    </source>
</evidence>
<dbReference type="Proteomes" id="UP001314205">
    <property type="component" value="Unassembled WGS sequence"/>
</dbReference>
<dbReference type="EMBL" id="CAVLGL010000079">
    <property type="protein sequence ID" value="CAK1585621.1"/>
    <property type="molecule type" value="Genomic_DNA"/>
</dbReference>
<evidence type="ECO:0000313" key="2">
    <source>
        <dbReference type="EMBL" id="CAK1585621.1"/>
    </source>
</evidence>
<keyword evidence="3" id="KW-1185">Reference proteome</keyword>
<name>A0AAV1KRF1_9NEOP</name>
<gene>
    <name evidence="2" type="ORF">PARMNEM_LOCUS6678</name>
</gene>